<evidence type="ECO:0000256" key="6">
    <source>
        <dbReference type="ARBA" id="ARBA00023069"/>
    </source>
</evidence>
<evidence type="ECO:0000256" key="7">
    <source>
        <dbReference type="ARBA" id="ARBA00023136"/>
    </source>
</evidence>
<dbReference type="Pfam" id="PF07289">
    <property type="entry name" value="BBL5"/>
    <property type="match status" value="1"/>
</dbReference>
<dbReference type="AlphaFoldDB" id="A0AA36C7K3"/>
<evidence type="ECO:0000256" key="3">
    <source>
        <dbReference type="ARBA" id="ARBA00005822"/>
    </source>
</evidence>
<keyword evidence="9" id="KW-0966">Cell projection</keyword>
<evidence type="ECO:0000259" key="10">
    <source>
        <dbReference type="SMART" id="SM00683"/>
    </source>
</evidence>
<evidence type="ECO:0000313" key="11">
    <source>
        <dbReference type="EMBL" id="CAJ0561739.1"/>
    </source>
</evidence>
<dbReference type="GO" id="GO:0034464">
    <property type="term" value="C:BBSome"/>
    <property type="evidence" value="ECO:0007669"/>
    <property type="project" value="InterPro"/>
</dbReference>
<dbReference type="PANTHER" id="PTHR21351">
    <property type="entry name" value="BARDET-BIEDL SYNDROME PROTEIN 5"/>
    <property type="match status" value="1"/>
</dbReference>
<evidence type="ECO:0000313" key="12">
    <source>
        <dbReference type="Proteomes" id="UP001177023"/>
    </source>
</evidence>
<dbReference type="InterPro" id="IPR006606">
    <property type="entry name" value="BBL5"/>
</dbReference>
<dbReference type="PIRSF" id="PIRSF010072">
    <property type="entry name" value="DUF1448"/>
    <property type="match status" value="1"/>
</dbReference>
<keyword evidence="8" id="KW-0206">Cytoskeleton</keyword>
<keyword evidence="5" id="KW-0963">Cytoplasm</keyword>
<dbReference type="PANTHER" id="PTHR21351:SF0">
    <property type="entry name" value="BARDET-BIEDL SYNDROME 5 PROTEIN"/>
    <property type="match status" value="1"/>
</dbReference>
<dbReference type="InterPro" id="IPR014003">
    <property type="entry name" value="BBS5_PH"/>
</dbReference>
<keyword evidence="6" id="KW-0969">Cilium</keyword>
<evidence type="ECO:0000256" key="9">
    <source>
        <dbReference type="ARBA" id="ARBA00023273"/>
    </source>
</evidence>
<comment type="caution">
    <text evidence="11">The sequence shown here is derived from an EMBL/GenBank/DDBJ whole genome shotgun (WGS) entry which is preliminary data.</text>
</comment>
<evidence type="ECO:0000256" key="1">
    <source>
        <dbReference type="ARBA" id="ARBA00004309"/>
    </source>
</evidence>
<comment type="subcellular location">
    <subcellularLocation>
        <location evidence="1">Cell projection</location>
        <location evidence="1">Cilium membrane</location>
    </subcellularLocation>
    <subcellularLocation>
        <location evidence="2">Cytoplasm</location>
        <location evidence="2">Cytoskeleton</location>
        <location evidence="2">Microtubule organizing center</location>
        <location evidence="2">Centrosome</location>
        <location evidence="2">Centriolar satellite</location>
    </subcellularLocation>
</comment>
<comment type="similarity">
    <text evidence="3">Belongs to the BBS5 family.</text>
</comment>
<sequence>MPRINLSIGFSTINGISAKKAHSKIRGEVESLFIMAKAPSTRFEFIFTALNPGTVRLFTTVMSIHRAYETTKMYRELKMRGAVVDDNEQIRILPLEQQAERVTGVWNLSSDQGNLGCFIITNVRVVWYASMNPQYNVSIPYLQLFSCRVRDSKFGLALVLETTSTSGEYVLGFRIDPEEKLQTVCKTIQSMHKTYMMRPIFGVQVTRDRPPTPRLGVTDAVDAMEDDVDVIEKFGRPDAFAAYFSDSNVTYDHRPPVFSEELGLAVEQLKDGFTISDLWSVHTD</sequence>
<dbReference type="InterPro" id="IPR030804">
    <property type="entry name" value="BBS5/fem-3"/>
</dbReference>
<keyword evidence="12" id="KW-1185">Reference proteome</keyword>
<evidence type="ECO:0000256" key="2">
    <source>
        <dbReference type="ARBA" id="ARBA00004607"/>
    </source>
</evidence>
<evidence type="ECO:0000256" key="5">
    <source>
        <dbReference type="ARBA" id="ARBA00022490"/>
    </source>
</evidence>
<dbReference type="GO" id="GO:0060271">
    <property type="term" value="P:cilium assembly"/>
    <property type="evidence" value="ECO:0007669"/>
    <property type="project" value="TreeGrafter"/>
</dbReference>
<evidence type="ECO:0000256" key="4">
    <source>
        <dbReference type="ARBA" id="ARBA00022475"/>
    </source>
</evidence>
<accession>A0AA36C7K3</accession>
<organism evidence="11 12">
    <name type="scientific">Mesorhabditis spiculigera</name>
    <dbReference type="NCBI Taxonomy" id="96644"/>
    <lineage>
        <taxon>Eukaryota</taxon>
        <taxon>Metazoa</taxon>
        <taxon>Ecdysozoa</taxon>
        <taxon>Nematoda</taxon>
        <taxon>Chromadorea</taxon>
        <taxon>Rhabditida</taxon>
        <taxon>Rhabditina</taxon>
        <taxon>Rhabditomorpha</taxon>
        <taxon>Rhabditoidea</taxon>
        <taxon>Rhabditidae</taxon>
        <taxon>Mesorhabditinae</taxon>
        <taxon>Mesorhabditis</taxon>
    </lineage>
</organism>
<feature type="non-terminal residue" evidence="11">
    <location>
        <position position="284"/>
    </location>
</feature>
<feature type="domain" description="BBSome complex member BBS5 PH" evidence="10">
    <location>
        <begin position="96"/>
        <end position="150"/>
    </location>
</feature>
<dbReference type="GO" id="GO:0034451">
    <property type="term" value="C:centriolar satellite"/>
    <property type="evidence" value="ECO:0007669"/>
    <property type="project" value="UniProtKB-SubCell"/>
</dbReference>
<protein>
    <recommendedName>
        <fullName evidence="10">BBSome complex member BBS5 PH domain-containing protein</fullName>
    </recommendedName>
</protein>
<gene>
    <name evidence="11" type="ORF">MSPICULIGERA_LOCUS1920</name>
</gene>
<keyword evidence="4" id="KW-1003">Cell membrane</keyword>
<reference evidence="11" key="1">
    <citation type="submission" date="2023-06" db="EMBL/GenBank/DDBJ databases">
        <authorList>
            <person name="Delattre M."/>
        </authorList>
    </citation>
    <scope>NUCLEOTIDE SEQUENCE</scope>
    <source>
        <strain evidence="11">AF72</strain>
    </source>
</reference>
<proteinExistence type="inferred from homology"/>
<dbReference type="GO" id="GO:0060170">
    <property type="term" value="C:ciliary membrane"/>
    <property type="evidence" value="ECO:0007669"/>
    <property type="project" value="UniProtKB-SubCell"/>
</dbReference>
<dbReference type="GO" id="GO:0032266">
    <property type="term" value="F:phosphatidylinositol-3-phosphate binding"/>
    <property type="evidence" value="ECO:0007669"/>
    <property type="project" value="TreeGrafter"/>
</dbReference>
<dbReference type="Proteomes" id="UP001177023">
    <property type="component" value="Unassembled WGS sequence"/>
</dbReference>
<name>A0AA36C7K3_9BILA</name>
<dbReference type="EMBL" id="CATQJA010000583">
    <property type="protein sequence ID" value="CAJ0561739.1"/>
    <property type="molecule type" value="Genomic_DNA"/>
</dbReference>
<evidence type="ECO:0000256" key="8">
    <source>
        <dbReference type="ARBA" id="ARBA00023212"/>
    </source>
</evidence>
<dbReference type="GO" id="GO:0036064">
    <property type="term" value="C:ciliary basal body"/>
    <property type="evidence" value="ECO:0007669"/>
    <property type="project" value="TreeGrafter"/>
</dbReference>
<dbReference type="SMART" id="SM00683">
    <property type="entry name" value="DM16"/>
    <property type="match status" value="1"/>
</dbReference>
<keyword evidence="7" id="KW-0472">Membrane</keyword>